<reference evidence="3 4" key="1">
    <citation type="submission" date="2014-03" db="EMBL/GenBank/DDBJ databases">
        <title>Whole genome sequence of Novosphingobium resinovorum KF1.</title>
        <authorList>
            <person name="Gan H.M."/>
            <person name="Gan H.Y."/>
            <person name="Chew T.H."/>
            <person name="Savka M.A."/>
        </authorList>
    </citation>
    <scope>NUCLEOTIDE SEQUENCE [LARGE SCALE GENOMIC DNA]</scope>
    <source>
        <strain evidence="3 4">KF1</strain>
    </source>
</reference>
<dbReference type="InterPro" id="IPR037401">
    <property type="entry name" value="SnoaL-like"/>
</dbReference>
<sequence length="185" mass="20832">MANDREARIAAMLDKHEIRECLERFSRGMDRFDRAVYLSAFWDDAEMAAGPFVGSAADCWDWAVPMHEAGQIVTHHALLQSNIDLDGDTAHAETYYQFVGRNRDESLWIAGGRYVDRLERRGDAWKIALRTNLIEWGCLPPPMPIPFADVPDIALNGVSARDPGDPSYHRPLVNRRQSANPGKPS</sequence>
<accession>A0A031JCD6</accession>
<organism evidence="3 4">
    <name type="scientific">Novosphingobium resinovorum</name>
    <dbReference type="NCBI Taxonomy" id="158500"/>
    <lineage>
        <taxon>Bacteria</taxon>
        <taxon>Pseudomonadati</taxon>
        <taxon>Pseudomonadota</taxon>
        <taxon>Alphaproteobacteria</taxon>
        <taxon>Sphingomonadales</taxon>
        <taxon>Sphingomonadaceae</taxon>
        <taxon>Novosphingobium</taxon>
    </lineage>
</organism>
<dbReference type="RefSeq" id="WP_036530323.1">
    <property type="nucleotide sequence ID" value="NZ_CP128491.1"/>
</dbReference>
<dbReference type="PATRIC" id="fig|158500.4.peg.5416"/>
<feature type="compositionally biased region" description="Polar residues" evidence="1">
    <location>
        <begin position="175"/>
        <end position="185"/>
    </location>
</feature>
<evidence type="ECO:0000256" key="1">
    <source>
        <dbReference type="SAM" id="MobiDB-lite"/>
    </source>
</evidence>
<dbReference type="InterPro" id="IPR032710">
    <property type="entry name" value="NTF2-like_dom_sf"/>
</dbReference>
<gene>
    <name evidence="3" type="ORF">BV97_05344</name>
</gene>
<feature type="region of interest" description="Disordered" evidence="1">
    <location>
        <begin position="158"/>
        <end position="185"/>
    </location>
</feature>
<evidence type="ECO:0000313" key="3">
    <source>
        <dbReference type="EMBL" id="EZP70898.1"/>
    </source>
</evidence>
<dbReference type="eggNOG" id="COG5517">
    <property type="taxonomic scope" value="Bacteria"/>
</dbReference>
<dbReference type="EMBL" id="JFYZ01000064">
    <property type="protein sequence ID" value="EZP70898.1"/>
    <property type="molecule type" value="Genomic_DNA"/>
</dbReference>
<evidence type="ECO:0000259" key="2">
    <source>
        <dbReference type="Pfam" id="PF13577"/>
    </source>
</evidence>
<dbReference type="Pfam" id="PF13577">
    <property type="entry name" value="SnoaL_4"/>
    <property type="match status" value="1"/>
</dbReference>
<dbReference type="OrthoDB" id="7585039at2"/>
<dbReference type="SUPFAM" id="SSF54427">
    <property type="entry name" value="NTF2-like"/>
    <property type="match status" value="1"/>
</dbReference>
<protein>
    <recommendedName>
        <fullName evidence="2">SnoaL-like domain-containing protein</fullName>
    </recommendedName>
</protein>
<dbReference type="Gene3D" id="3.10.450.50">
    <property type="match status" value="1"/>
</dbReference>
<dbReference type="AlphaFoldDB" id="A0A031JCD6"/>
<name>A0A031JCD6_9SPHN</name>
<feature type="domain" description="SnoaL-like" evidence="2">
    <location>
        <begin position="12"/>
        <end position="131"/>
    </location>
</feature>
<proteinExistence type="predicted"/>
<comment type="caution">
    <text evidence="3">The sequence shown here is derived from an EMBL/GenBank/DDBJ whole genome shotgun (WGS) entry which is preliminary data.</text>
</comment>
<dbReference type="Proteomes" id="UP000024329">
    <property type="component" value="Unassembled WGS sequence"/>
</dbReference>
<evidence type="ECO:0000313" key="4">
    <source>
        <dbReference type="Proteomes" id="UP000024329"/>
    </source>
</evidence>